<sequence>MTLRRLRPFRQGELDALCGIYAAINAIRLALGRRGEELSIEDWAHLFGVMVASADVEIGAVTATTVGIHTKPLLAILGVAAQHMSDEHGIGITVARFAKRRERPPLEEALARLSTLIDQPGSAVILPLEGYLDHWSVLRWVGTATLELFDSYGFSRVSIANCRMTHEPARLGRREHIIRARAILLVDVRS</sequence>
<evidence type="ECO:0000313" key="1">
    <source>
        <dbReference type="EMBL" id="WAJ27850.1"/>
    </source>
</evidence>
<gene>
    <name evidence="1" type="ORF">OXU80_23895</name>
</gene>
<accession>A0ACD4NLV2</accession>
<keyword evidence="2" id="KW-1185">Reference proteome</keyword>
<name>A0ACD4NLV2_9HYPH</name>
<evidence type="ECO:0000313" key="2">
    <source>
        <dbReference type="Proteomes" id="UP001163223"/>
    </source>
</evidence>
<proteinExistence type="predicted"/>
<dbReference type="Proteomes" id="UP001163223">
    <property type="component" value="Chromosome"/>
</dbReference>
<dbReference type="EMBL" id="CP113520">
    <property type="protein sequence ID" value="WAJ27850.1"/>
    <property type="molecule type" value="Genomic_DNA"/>
</dbReference>
<protein>
    <submittedName>
        <fullName evidence="1">Uncharacterized protein</fullName>
    </submittedName>
</protein>
<reference evidence="1" key="1">
    <citation type="submission" date="2022-11" db="EMBL/GenBank/DDBJ databases">
        <title>beta-Carotene-producing bacterium, Jeongeuplla avenae sp. nov., alleviates the salt stress of Arabidopsis seedlings.</title>
        <authorList>
            <person name="Jiang L."/>
            <person name="Lee J."/>
        </authorList>
    </citation>
    <scope>NUCLEOTIDE SEQUENCE</scope>
    <source>
        <strain evidence="1">DY_R2A_6</strain>
    </source>
</reference>
<organism evidence="1 2">
    <name type="scientific">Antarcticirhabdus aurantiaca</name>
    <dbReference type="NCBI Taxonomy" id="2606717"/>
    <lineage>
        <taxon>Bacteria</taxon>
        <taxon>Pseudomonadati</taxon>
        <taxon>Pseudomonadota</taxon>
        <taxon>Alphaproteobacteria</taxon>
        <taxon>Hyphomicrobiales</taxon>
        <taxon>Aurantimonadaceae</taxon>
        <taxon>Antarcticirhabdus</taxon>
    </lineage>
</organism>